<dbReference type="KEGG" id="csm:CSUB8521_1426"/>
<name>A0A0A8HC44_9BACT</name>
<accession>A0A0A8HC44</accession>
<proteinExistence type="predicted"/>
<dbReference type="OrthoDB" id="9803238at2"/>
<dbReference type="HOGENOM" id="CLU_061127_0_0_7"/>
<protein>
    <submittedName>
        <fullName evidence="2">UDP-N-acetylglucosamine 2-epimerase</fullName>
        <ecNumber evidence="2">3.2.1.183</ecNumber>
    </submittedName>
</protein>
<keyword evidence="2" id="KW-0378">Hydrolase</keyword>
<dbReference type="InterPro" id="IPR003331">
    <property type="entry name" value="UDP_GlcNAc_Epimerase_2_dom"/>
</dbReference>
<keyword evidence="2" id="KW-0326">Glycosidase</keyword>
<evidence type="ECO:0000259" key="1">
    <source>
        <dbReference type="Pfam" id="PF02350"/>
    </source>
</evidence>
<gene>
    <name evidence="2" type="primary">neuC</name>
    <name evidence="2" type="ORF">CSUB8521_1426</name>
</gene>
<dbReference type="AlphaFoldDB" id="A0A0A8HC44"/>
<dbReference type="GO" id="GO:0004553">
    <property type="term" value="F:hydrolase activity, hydrolyzing O-glycosyl compounds"/>
    <property type="evidence" value="ECO:0007669"/>
    <property type="project" value="InterPro"/>
</dbReference>
<dbReference type="InterPro" id="IPR029767">
    <property type="entry name" value="WecB-like"/>
</dbReference>
<dbReference type="SUPFAM" id="SSF53756">
    <property type="entry name" value="UDP-Glycosyltransferase/glycogen phosphorylase"/>
    <property type="match status" value="1"/>
</dbReference>
<evidence type="ECO:0000313" key="3">
    <source>
        <dbReference type="Proteomes" id="UP000031135"/>
    </source>
</evidence>
<dbReference type="Gene3D" id="3.40.50.2000">
    <property type="entry name" value="Glycogen Phosphorylase B"/>
    <property type="match status" value="2"/>
</dbReference>
<reference evidence="2 3" key="1">
    <citation type="journal article" date="2014" name="Genome Biol. Evol.">
        <title>Comparative Genomics of the Campylobacter lari Group.</title>
        <authorList>
            <person name="Miller W.G."/>
            <person name="Yee E."/>
            <person name="Chapman M.H."/>
            <person name="Smith T.P."/>
            <person name="Bono J.L."/>
            <person name="Huynh S."/>
            <person name="Parker C.T."/>
            <person name="Vandamme P."/>
            <person name="Luong K."/>
            <person name="Korlach J."/>
        </authorList>
    </citation>
    <scope>NUCLEOTIDE SEQUENCE [LARGE SCALE GENOMIC DNA]</scope>
    <source>
        <strain evidence="2 3">LMG 24374</strain>
    </source>
</reference>
<dbReference type="RefSeq" id="WP_039664426.1">
    <property type="nucleotide sequence ID" value="NZ_CP007772.1"/>
</dbReference>
<dbReference type="PANTHER" id="PTHR43174:SF3">
    <property type="entry name" value="UDP-N-ACETYLGLUCOSAMINE 2-EPIMERASE"/>
    <property type="match status" value="1"/>
</dbReference>
<dbReference type="GO" id="GO:0006047">
    <property type="term" value="P:UDP-N-acetylglucosamine metabolic process"/>
    <property type="evidence" value="ECO:0007669"/>
    <property type="project" value="InterPro"/>
</dbReference>
<dbReference type="EC" id="3.2.1.183" evidence="2"/>
<dbReference type="InterPro" id="IPR020004">
    <property type="entry name" value="UDP-GlcNAc_Epase"/>
</dbReference>
<sequence length="371" mass="42667">MKKIVFVSGTRADFSKIKSLMMKVENSNEFELFIFVTGMHMSKKFGSTYMEIEKCGFKNIYKYINHDKYYQMDKALSSTIDGFSKFIHEIEPDLIVVHGDRVEPLAAAIVGSLNNILVAHIEGGELSGTIDDSLRHAISKLVHIHLVNDEIAKKRLIQMGEDEKSIFIIGSPDLELLNNIISLDEAKKYYDIEFKNYAMVIFHPVTTEINSLYEQSEEFVNALIKSDKNYIVVYPNNDLGFELILQNYERLKNSKRFKIFPSIRFEYFISLLKNADFIIGNSSCIIKEALYLNVNGILVGSRQDGRTDINKTTRVNAEEKDILDAILNTSKCTNITNKRLEILNSSEQFYKLLKNNILFTINKQKIFMDKK</sequence>
<dbReference type="PANTHER" id="PTHR43174">
    <property type="entry name" value="UDP-N-ACETYLGLUCOSAMINE 2-EPIMERASE"/>
    <property type="match status" value="1"/>
</dbReference>
<evidence type="ECO:0000313" key="2">
    <source>
        <dbReference type="EMBL" id="AJC91250.1"/>
    </source>
</evidence>
<organism evidence="2 3">
    <name type="scientific">Campylobacter subantarcticus LMG 24374</name>
    <dbReference type="NCBI Taxonomy" id="1388751"/>
    <lineage>
        <taxon>Bacteria</taxon>
        <taxon>Pseudomonadati</taxon>
        <taxon>Campylobacterota</taxon>
        <taxon>Epsilonproteobacteria</taxon>
        <taxon>Campylobacterales</taxon>
        <taxon>Campylobacteraceae</taxon>
        <taxon>Campylobacter</taxon>
    </lineage>
</organism>
<dbReference type="NCBIfam" id="TIGR03568">
    <property type="entry name" value="NeuC_NnaA"/>
    <property type="match status" value="1"/>
</dbReference>
<feature type="domain" description="UDP-N-acetylglucosamine 2-epimerase" evidence="1">
    <location>
        <begin position="23"/>
        <end position="331"/>
    </location>
</feature>
<dbReference type="Pfam" id="PF02350">
    <property type="entry name" value="Epimerase_2"/>
    <property type="match status" value="1"/>
</dbReference>
<dbReference type="EMBL" id="CP007772">
    <property type="protein sequence ID" value="AJC91250.1"/>
    <property type="molecule type" value="Genomic_DNA"/>
</dbReference>
<dbReference type="Proteomes" id="UP000031135">
    <property type="component" value="Chromosome"/>
</dbReference>